<dbReference type="GeneID" id="110982542"/>
<evidence type="ECO:0000313" key="15">
    <source>
        <dbReference type="RefSeq" id="XP_022096713.1"/>
    </source>
</evidence>
<evidence type="ECO:0000256" key="5">
    <source>
        <dbReference type="ARBA" id="ARBA00022618"/>
    </source>
</evidence>
<evidence type="ECO:0000259" key="13">
    <source>
        <dbReference type="Pfam" id="PF08234"/>
    </source>
</evidence>
<feature type="coiled-coil region" evidence="12">
    <location>
        <begin position="57"/>
        <end position="151"/>
    </location>
</feature>
<keyword evidence="8 11" id="KW-0131">Cell cycle</keyword>
<comment type="similarity">
    <text evidence="2 11">Belongs to the SPC25 family.</text>
</comment>
<evidence type="ECO:0000256" key="3">
    <source>
        <dbReference type="ARBA" id="ARBA00013692"/>
    </source>
</evidence>
<keyword evidence="4 11" id="KW-0158">Chromosome</keyword>
<keyword evidence="9 11" id="KW-0137">Centromere</keyword>
<dbReference type="GO" id="GO:0051301">
    <property type="term" value="P:cell division"/>
    <property type="evidence" value="ECO:0007669"/>
    <property type="project" value="UniProtKB-UniRule"/>
</dbReference>
<evidence type="ECO:0000256" key="12">
    <source>
        <dbReference type="SAM" id="Coils"/>
    </source>
</evidence>
<dbReference type="OMA" id="KNINEFW"/>
<comment type="function">
    <text evidence="11">Acts as a component of the essential kinetochore-associated NDC80 complex, which is required for chromosome segregation and spindle checkpoint activity.</text>
</comment>
<sequence length="238" mass="27783">MMAVTANHGCPGIGEPSELDKLTNNLLQVQDTFLNHWTGDRLQESLQEHWQEHQLAVQQGRDKIASLQKELKDLEQQELSNKQVEEVNRRRLQELREQIEESSARCQELLFEKEQKEKELQAETAKYNQQRDLVEAQEKATQARLRELNKAGGLYRDRLGLQFKNIGGGQLQFAFTQLDQKDHNRVFLFTIKIENNKYNLTDCNPTIEGLDEMVEELNKSNDLMKFVITTRRKFKGLL</sequence>
<evidence type="ECO:0000256" key="9">
    <source>
        <dbReference type="ARBA" id="ARBA00023328"/>
    </source>
</evidence>
<evidence type="ECO:0000313" key="14">
    <source>
        <dbReference type="Proteomes" id="UP000694845"/>
    </source>
</evidence>
<evidence type="ECO:0000256" key="6">
    <source>
        <dbReference type="ARBA" id="ARBA00022776"/>
    </source>
</evidence>
<evidence type="ECO:0000256" key="4">
    <source>
        <dbReference type="ARBA" id="ARBA00022454"/>
    </source>
</evidence>
<evidence type="ECO:0000256" key="8">
    <source>
        <dbReference type="ARBA" id="ARBA00023306"/>
    </source>
</evidence>
<keyword evidence="11" id="KW-0995">Kinetochore</keyword>
<dbReference type="PANTHER" id="PTHR14281">
    <property type="entry name" value="KINETOCHORE PROTEIN SPC25-RELATED"/>
    <property type="match status" value="1"/>
</dbReference>
<accession>A0A8B7YTT9</accession>
<keyword evidence="6 11" id="KW-0498">Mitosis</keyword>
<evidence type="ECO:0000256" key="10">
    <source>
        <dbReference type="ARBA" id="ARBA00065771"/>
    </source>
</evidence>
<keyword evidence="5 11" id="KW-0132">Cell division</keyword>
<proteinExistence type="inferred from homology"/>
<dbReference type="Gene3D" id="3.30.457.50">
    <property type="entry name" value="Chromosome segregation protein Spc25"/>
    <property type="match status" value="1"/>
</dbReference>
<dbReference type="InterPro" id="IPR045143">
    <property type="entry name" value="Spc25"/>
</dbReference>
<dbReference type="PANTHER" id="PTHR14281:SF0">
    <property type="entry name" value="KINETOCHORE PROTEIN SPC25"/>
    <property type="match status" value="1"/>
</dbReference>
<evidence type="ECO:0000256" key="1">
    <source>
        <dbReference type="ARBA" id="ARBA00004584"/>
    </source>
</evidence>
<name>A0A8B7YTT9_ACAPL</name>
<dbReference type="KEGG" id="aplc:110982542"/>
<protein>
    <recommendedName>
        <fullName evidence="3 11">Kinetochore protein SPC25</fullName>
    </recommendedName>
</protein>
<dbReference type="AlphaFoldDB" id="A0A8B7YTT9"/>
<comment type="subcellular location">
    <subcellularLocation>
        <location evidence="1">Chromosome</location>
        <location evidence="1">Centromere</location>
    </subcellularLocation>
    <subcellularLocation>
        <location evidence="11">Nucleus</location>
    </subcellularLocation>
    <subcellularLocation>
        <location evidence="11">Chromosome</location>
        <location evidence="11">Centromere</location>
        <location evidence="11">Kinetochore</location>
    </subcellularLocation>
</comment>
<dbReference type="RefSeq" id="XP_022096713.1">
    <property type="nucleotide sequence ID" value="XM_022241021.1"/>
</dbReference>
<dbReference type="GO" id="GO:0005634">
    <property type="term" value="C:nucleus"/>
    <property type="evidence" value="ECO:0007669"/>
    <property type="project" value="UniProtKB-SubCell"/>
</dbReference>
<dbReference type="CDD" id="cd23784">
    <property type="entry name" value="RWD_Spc25"/>
    <property type="match status" value="1"/>
</dbReference>
<reference evidence="15" key="1">
    <citation type="submission" date="2025-08" db="UniProtKB">
        <authorList>
            <consortium name="RefSeq"/>
        </authorList>
    </citation>
    <scope>IDENTIFICATION</scope>
</reference>
<dbReference type="GO" id="GO:0031262">
    <property type="term" value="C:Ndc80 complex"/>
    <property type="evidence" value="ECO:0007669"/>
    <property type="project" value="InterPro"/>
</dbReference>
<organism evidence="14 15">
    <name type="scientific">Acanthaster planci</name>
    <name type="common">Crown-of-thorns starfish</name>
    <dbReference type="NCBI Taxonomy" id="133434"/>
    <lineage>
        <taxon>Eukaryota</taxon>
        <taxon>Metazoa</taxon>
        <taxon>Echinodermata</taxon>
        <taxon>Eleutherozoa</taxon>
        <taxon>Asterozoa</taxon>
        <taxon>Asteroidea</taxon>
        <taxon>Valvatacea</taxon>
        <taxon>Valvatida</taxon>
        <taxon>Acanthasteridae</taxon>
        <taxon>Acanthaster</taxon>
    </lineage>
</organism>
<dbReference type="InterPro" id="IPR013255">
    <property type="entry name" value="Spc25_C"/>
</dbReference>
<dbReference type="GO" id="GO:0007059">
    <property type="term" value="P:chromosome segregation"/>
    <property type="evidence" value="ECO:0007669"/>
    <property type="project" value="InterPro"/>
</dbReference>
<feature type="domain" description="Chromosome segregation protein Spc25 C-terminal" evidence="13">
    <location>
        <begin position="166"/>
        <end position="235"/>
    </location>
</feature>
<gene>
    <name evidence="15" type="primary">LOC110982542</name>
</gene>
<dbReference type="Pfam" id="PF08234">
    <property type="entry name" value="Spindle_Spc25"/>
    <property type="match status" value="1"/>
</dbReference>
<comment type="subunit">
    <text evidence="10">Component of the NDC80 complex, which is composed of ndc80, cdca1, spbc24 and spbc25. The NDC80 complex interacts with mis12 and zwint.</text>
</comment>
<dbReference type="OrthoDB" id="6353017at2759"/>
<keyword evidence="14" id="KW-1185">Reference proteome</keyword>
<evidence type="ECO:0000256" key="2">
    <source>
        <dbReference type="ARBA" id="ARBA00006379"/>
    </source>
</evidence>
<dbReference type="FunFam" id="3.30.457.50:FF:000001">
    <property type="entry name" value="Probable kinetochore protein spc25"/>
    <property type="match status" value="1"/>
</dbReference>
<keyword evidence="7 12" id="KW-0175">Coiled coil</keyword>
<evidence type="ECO:0000256" key="11">
    <source>
        <dbReference type="RuleBase" id="RU367150"/>
    </source>
</evidence>
<dbReference type="Proteomes" id="UP000694845">
    <property type="component" value="Unplaced"/>
</dbReference>
<evidence type="ECO:0000256" key="7">
    <source>
        <dbReference type="ARBA" id="ARBA00023054"/>
    </source>
</evidence>
<keyword evidence="11" id="KW-0539">Nucleus</keyword>